<proteinExistence type="predicted"/>
<sequence>MRAPSSLFQKKSSRNVVKTDFALFMDDGSSDSFNSPTMSVGAPRKSAMSPPGGRSSRKSMGGGRKTLRHTLTVQFADPSENDTYLVAANAKLSQECWYSPQELVHFKKSVVRLAKMVLRKPSPADCKYQRILASTFSSCRAVAGAFKVEDFAQGGSILCPQDQKDLQKCLEVEQTSYFRLGLHGMTVKVLMEERRSTQKSRIQKMVQIQELSMDANTRITKLECELEQSSRGARLFALEMGRALAASCQQVQ</sequence>
<feature type="region of interest" description="Disordered" evidence="1">
    <location>
        <begin position="28"/>
        <end position="64"/>
    </location>
</feature>
<organism evidence="2">
    <name type="scientific">Entomoneis paludosa</name>
    <dbReference type="NCBI Taxonomy" id="265537"/>
    <lineage>
        <taxon>Eukaryota</taxon>
        <taxon>Sar</taxon>
        <taxon>Stramenopiles</taxon>
        <taxon>Ochrophyta</taxon>
        <taxon>Bacillariophyta</taxon>
        <taxon>Bacillariophyceae</taxon>
        <taxon>Bacillariophycidae</taxon>
        <taxon>Entomoneidaceae</taxon>
        <taxon>Entomoneis</taxon>
    </lineage>
</organism>
<gene>
    <name evidence="2" type="ORF">APAL1065_LOCUS10264</name>
</gene>
<protein>
    <submittedName>
        <fullName evidence="2">Uncharacterized protein</fullName>
    </submittedName>
</protein>
<dbReference type="AlphaFoldDB" id="A0A7S2Y9M9"/>
<evidence type="ECO:0000256" key="1">
    <source>
        <dbReference type="SAM" id="MobiDB-lite"/>
    </source>
</evidence>
<evidence type="ECO:0000313" key="2">
    <source>
        <dbReference type="EMBL" id="CAD9961874.1"/>
    </source>
</evidence>
<reference evidence="2" key="1">
    <citation type="submission" date="2021-01" db="EMBL/GenBank/DDBJ databases">
        <authorList>
            <person name="Corre E."/>
            <person name="Pelletier E."/>
            <person name="Niang G."/>
            <person name="Scheremetjew M."/>
            <person name="Finn R."/>
            <person name="Kale V."/>
            <person name="Holt S."/>
            <person name="Cochrane G."/>
            <person name="Meng A."/>
            <person name="Brown T."/>
            <person name="Cohen L."/>
        </authorList>
    </citation>
    <scope>NUCLEOTIDE SEQUENCE</scope>
    <source>
        <strain evidence="2">CCMP125</strain>
    </source>
</reference>
<name>A0A7S2Y9M9_9STRA</name>
<dbReference type="EMBL" id="HBHT01015392">
    <property type="protein sequence ID" value="CAD9961874.1"/>
    <property type="molecule type" value="Transcribed_RNA"/>
</dbReference>
<accession>A0A7S2Y9M9</accession>